<dbReference type="GO" id="GO:0042407">
    <property type="term" value="P:cristae formation"/>
    <property type="evidence" value="ECO:0007669"/>
    <property type="project" value="TreeGrafter"/>
</dbReference>
<evidence type="ECO:0000256" key="8">
    <source>
        <dbReference type="RuleBase" id="RU363009"/>
    </source>
</evidence>
<evidence type="ECO:0000313" key="10">
    <source>
        <dbReference type="Proteomes" id="UP000025227"/>
    </source>
</evidence>
<dbReference type="GO" id="GO:0061617">
    <property type="term" value="C:MICOS complex"/>
    <property type="evidence" value="ECO:0007669"/>
    <property type="project" value="UniProtKB-UniRule"/>
</dbReference>
<keyword evidence="7" id="KW-0472">Membrane</keyword>
<proteinExistence type="inferred from homology"/>
<dbReference type="InterPro" id="IPR026769">
    <property type="entry name" value="Mic13"/>
</dbReference>
<evidence type="ECO:0000256" key="4">
    <source>
        <dbReference type="ARBA" id="ARBA00022792"/>
    </source>
</evidence>
<evidence type="ECO:0000256" key="9">
    <source>
        <dbReference type="SAM" id="SignalP"/>
    </source>
</evidence>
<dbReference type="OrthoDB" id="5948578at2759"/>
<feature type="chain" id="PRO_5029888861" description="MICOS complex subunit MIC13" evidence="9">
    <location>
        <begin position="20"/>
        <end position="102"/>
    </location>
</feature>
<keyword evidence="10" id="KW-1185">Reference proteome</keyword>
<dbReference type="PANTHER" id="PTHR31816:SF3">
    <property type="entry name" value="MICOS COMPLEX SUBUNIT MIC13"/>
    <property type="match status" value="1"/>
</dbReference>
<evidence type="ECO:0000256" key="5">
    <source>
        <dbReference type="ARBA" id="ARBA00022989"/>
    </source>
</evidence>
<dbReference type="Proteomes" id="UP000025227">
    <property type="component" value="Unplaced"/>
</dbReference>
<keyword evidence="4 8" id="KW-0999">Mitochondrion inner membrane</keyword>
<dbReference type="WBParaSite" id="HCON_00018450-00001">
    <property type="protein sequence ID" value="HCON_00018450-00001"/>
    <property type="gene ID" value="HCON_00018450"/>
</dbReference>
<evidence type="ECO:0000256" key="3">
    <source>
        <dbReference type="ARBA" id="ARBA00022692"/>
    </source>
</evidence>
<comment type="function">
    <text evidence="8">Component of the MICOS complex, a large protein complex of the mitochondrial inner membrane that plays crucial roles in the maintenance of crista junctions, inner membrane architecture, and formation of contact sites to the outer membrane.</text>
</comment>
<dbReference type="PANTHER" id="PTHR31816">
    <property type="entry name" value="MICOS COMPLEX SUBUNIT MIC13"/>
    <property type="match status" value="1"/>
</dbReference>
<feature type="signal peptide" evidence="9">
    <location>
        <begin position="1"/>
        <end position="19"/>
    </location>
</feature>
<keyword evidence="5" id="KW-1133">Transmembrane helix</keyword>
<organism evidence="10 11">
    <name type="scientific">Haemonchus contortus</name>
    <name type="common">Barber pole worm</name>
    <dbReference type="NCBI Taxonomy" id="6289"/>
    <lineage>
        <taxon>Eukaryota</taxon>
        <taxon>Metazoa</taxon>
        <taxon>Ecdysozoa</taxon>
        <taxon>Nematoda</taxon>
        <taxon>Chromadorea</taxon>
        <taxon>Rhabditida</taxon>
        <taxon>Rhabditina</taxon>
        <taxon>Rhabditomorpha</taxon>
        <taxon>Strongyloidea</taxon>
        <taxon>Trichostrongylidae</taxon>
        <taxon>Haemonchus</taxon>
    </lineage>
</organism>
<evidence type="ECO:0000256" key="6">
    <source>
        <dbReference type="ARBA" id="ARBA00023128"/>
    </source>
</evidence>
<comment type="similarity">
    <text evidence="2 8">Belongs to the MICOS complex subunit Mic13 family.</text>
</comment>
<dbReference type="OMA" id="VANRMIN"/>
<reference evidence="11" key="1">
    <citation type="submission" date="2020-12" db="UniProtKB">
        <authorList>
            <consortium name="WormBaseParasite"/>
        </authorList>
    </citation>
    <scope>IDENTIFICATION</scope>
    <source>
        <strain evidence="11">MHco3</strain>
    </source>
</reference>
<keyword evidence="6 8" id="KW-0496">Mitochondrion</keyword>
<dbReference type="AlphaFoldDB" id="A0A7I4XXT9"/>
<comment type="subcellular location">
    <subcellularLocation>
        <location evidence="1 8">Mitochondrion inner membrane</location>
        <topology evidence="1 8">Single-pass membrane protein</topology>
    </subcellularLocation>
</comment>
<evidence type="ECO:0000256" key="1">
    <source>
        <dbReference type="ARBA" id="ARBA00004434"/>
    </source>
</evidence>
<keyword evidence="3" id="KW-0812">Transmembrane</keyword>
<evidence type="ECO:0000256" key="7">
    <source>
        <dbReference type="ARBA" id="ARBA00023136"/>
    </source>
</evidence>
<dbReference type="Pfam" id="PF15884">
    <property type="entry name" value="QIL1"/>
    <property type="match status" value="1"/>
</dbReference>
<comment type="subunit">
    <text evidence="8">Component of the mitochondrial contact site and cristae organizing system (MICOS) complex.</text>
</comment>
<evidence type="ECO:0000313" key="11">
    <source>
        <dbReference type="WBParaSite" id="HCON_00018450-00001"/>
    </source>
</evidence>
<protein>
    <recommendedName>
        <fullName evidence="8">MICOS complex subunit MIC13</fullName>
    </recommendedName>
</protein>
<dbReference type="GO" id="GO:0044284">
    <property type="term" value="C:mitochondrial crista junction"/>
    <property type="evidence" value="ECO:0007669"/>
    <property type="project" value="TreeGrafter"/>
</dbReference>
<name>A0A7I4XXT9_HAECO</name>
<sequence>MGFLWSVSKFSIKVALVAGAVKLSVDNNIWSLNTTSGANLYNQLKQYILPGTIVFPENLPSVEDVQSDLGRAWNNGIDKVFTAVENAPESFNAVANRMINNK</sequence>
<evidence type="ECO:0000256" key="2">
    <source>
        <dbReference type="ARBA" id="ARBA00006771"/>
    </source>
</evidence>
<accession>A0A7I4XXT9</accession>
<keyword evidence="9" id="KW-0732">Signal</keyword>